<dbReference type="InterPro" id="IPR003959">
    <property type="entry name" value="ATPase_AAA_core"/>
</dbReference>
<dbReference type="InterPro" id="IPR038729">
    <property type="entry name" value="Rad50/SbcC_AAA"/>
</dbReference>
<dbReference type="STRING" id="228958.SAMN04488007_0690"/>
<evidence type="ECO:0000256" key="2">
    <source>
        <dbReference type="ARBA" id="ARBA00022448"/>
    </source>
</evidence>
<name>A0A1M6K855_9FLAO</name>
<dbReference type="SUPFAM" id="SSF52540">
    <property type="entry name" value="P-loop containing nucleoside triphosphate hydrolases"/>
    <property type="match status" value="1"/>
</dbReference>
<comment type="subcellular location">
    <subcellularLocation>
        <location evidence="1">Cell membrane</location>
        <topology evidence="1">Peripheral membrane protein</topology>
    </subcellularLocation>
</comment>
<organism evidence="9 10">
    <name type="scientific">Maribacter aquivivus</name>
    <dbReference type="NCBI Taxonomy" id="228958"/>
    <lineage>
        <taxon>Bacteria</taxon>
        <taxon>Pseudomonadati</taxon>
        <taxon>Bacteroidota</taxon>
        <taxon>Flavobacteriia</taxon>
        <taxon>Flavobacteriales</taxon>
        <taxon>Flavobacteriaceae</taxon>
        <taxon>Maribacter</taxon>
    </lineage>
</organism>
<evidence type="ECO:0000256" key="5">
    <source>
        <dbReference type="ARBA" id="ARBA00023004"/>
    </source>
</evidence>
<dbReference type="GO" id="GO:0006826">
    <property type="term" value="P:iron ion transport"/>
    <property type="evidence" value="ECO:0007669"/>
    <property type="project" value="UniProtKB-KW"/>
</dbReference>
<evidence type="ECO:0000259" key="8">
    <source>
        <dbReference type="SMART" id="SM00382"/>
    </source>
</evidence>
<dbReference type="GO" id="GO:0006302">
    <property type="term" value="P:double-strand break repair"/>
    <property type="evidence" value="ECO:0007669"/>
    <property type="project" value="InterPro"/>
</dbReference>
<evidence type="ECO:0000256" key="3">
    <source>
        <dbReference type="ARBA" id="ARBA00022475"/>
    </source>
</evidence>
<dbReference type="Pfam" id="PF13476">
    <property type="entry name" value="AAA_23"/>
    <property type="match status" value="1"/>
</dbReference>
<evidence type="ECO:0000313" key="9">
    <source>
        <dbReference type="EMBL" id="SHJ55148.1"/>
    </source>
</evidence>
<keyword evidence="7" id="KW-0472">Membrane</keyword>
<dbReference type="GO" id="GO:0016887">
    <property type="term" value="F:ATP hydrolysis activity"/>
    <property type="evidence" value="ECO:0007669"/>
    <property type="project" value="InterPro"/>
</dbReference>
<keyword evidence="2" id="KW-0813">Transport</keyword>
<sequence>MSYISKVNIDCPREKPFPFDISAIKYAKDLDFSNPVTFIIGDNGTGKSTLLETLAVRLQLPNMDGSSYGKRGFEAARTLVEFLSIEWTIDRPRGFFLRAEDFGNLLNGIQNEDNRQSTFFEDIKEVVPEGVLKSMRDNSNYQIHAMRKNYGQDLQGFSHGEAYFKIMNDKINQRGIYLLDEPEAALSPSKQLSLLYFIKEHLKNNMSQFIVATHSPMLMAYPGAAIYQISDDTMNKVDFEETEHYSITRSFLNNPDAYLRHLE</sequence>
<keyword evidence="6" id="KW-0406">Ion transport</keyword>
<protein>
    <submittedName>
        <fullName evidence="9">Predicted ATPase</fullName>
    </submittedName>
</protein>
<dbReference type="RefSeq" id="WP_073241271.1">
    <property type="nucleotide sequence ID" value="NZ_FQZX01000001.1"/>
</dbReference>
<keyword evidence="3" id="KW-1003">Cell membrane</keyword>
<evidence type="ECO:0000256" key="7">
    <source>
        <dbReference type="ARBA" id="ARBA00023136"/>
    </source>
</evidence>
<dbReference type="PANTHER" id="PTHR42771">
    <property type="entry name" value="IRON(3+)-HYDROXAMATE IMPORT ATP-BINDING PROTEIN FHUC"/>
    <property type="match status" value="1"/>
</dbReference>
<gene>
    <name evidence="9" type="ORF">SAMN04488007_0690</name>
</gene>
<dbReference type="PANTHER" id="PTHR42771:SF2">
    <property type="entry name" value="IRON(3+)-HYDROXAMATE IMPORT ATP-BINDING PROTEIN FHUC"/>
    <property type="match status" value="1"/>
</dbReference>
<feature type="domain" description="AAA+ ATPase" evidence="8">
    <location>
        <begin position="33"/>
        <end position="233"/>
    </location>
</feature>
<dbReference type="GO" id="GO:0005886">
    <property type="term" value="C:plasma membrane"/>
    <property type="evidence" value="ECO:0007669"/>
    <property type="project" value="UniProtKB-SubCell"/>
</dbReference>
<reference evidence="10" key="1">
    <citation type="submission" date="2016-11" db="EMBL/GenBank/DDBJ databases">
        <authorList>
            <person name="Varghese N."/>
            <person name="Submissions S."/>
        </authorList>
    </citation>
    <scope>NUCLEOTIDE SEQUENCE [LARGE SCALE GENOMIC DNA]</scope>
    <source>
        <strain evidence="10">DSM 16478</strain>
    </source>
</reference>
<dbReference type="EMBL" id="FQZX01000001">
    <property type="protein sequence ID" value="SHJ55148.1"/>
    <property type="molecule type" value="Genomic_DNA"/>
</dbReference>
<dbReference type="InterPro" id="IPR027417">
    <property type="entry name" value="P-loop_NTPase"/>
</dbReference>
<keyword evidence="4" id="KW-0410">Iron transport</keyword>
<accession>A0A1M6K855</accession>
<evidence type="ECO:0000313" key="10">
    <source>
        <dbReference type="Proteomes" id="UP000184314"/>
    </source>
</evidence>
<dbReference type="InterPro" id="IPR003593">
    <property type="entry name" value="AAA+_ATPase"/>
</dbReference>
<dbReference type="Proteomes" id="UP000184314">
    <property type="component" value="Unassembled WGS sequence"/>
</dbReference>
<keyword evidence="5" id="KW-0408">Iron</keyword>
<dbReference type="AlphaFoldDB" id="A0A1M6K855"/>
<evidence type="ECO:0000256" key="4">
    <source>
        <dbReference type="ARBA" id="ARBA00022496"/>
    </source>
</evidence>
<evidence type="ECO:0000256" key="6">
    <source>
        <dbReference type="ARBA" id="ARBA00023065"/>
    </source>
</evidence>
<proteinExistence type="predicted"/>
<dbReference type="SMART" id="SM00382">
    <property type="entry name" value="AAA"/>
    <property type="match status" value="1"/>
</dbReference>
<keyword evidence="10" id="KW-1185">Reference proteome</keyword>
<dbReference type="Gene3D" id="3.40.50.300">
    <property type="entry name" value="P-loop containing nucleotide triphosphate hydrolases"/>
    <property type="match status" value="2"/>
</dbReference>
<dbReference type="Pfam" id="PF13304">
    <property type="entry name" value="AAA_21"/>
    <property type="match status" value="1"/>
</dbReference>
<evidence type="ECO:0000256" key="1">
    <source>
        <dbReference type="ARBA" id="ARBA00004202"/>
    </source>
</evidence>
<dbReference type="InterPro" id="IPR051535">
    <property type="entry name" value="Siderophore_ABC-ATPase"/>
</dbReference>